<evidence type="ECO:0000256" key="2">
    <source>
        <dbReference type="ARBA" id="ARBA00023172"/>
    </source>
</evidence>
<dbReference type="AlphaFoldDB" id="A0A6V8K5V2"/>
<reference evidence="5 6" key="2">
    <citation type="submission" date="2020-03" db="EMBL/GenBank/DDBJ databases">
        <authorList>
            <person name="Ichikawa N."/>
            <person name="Kimura A."/>
            <person name="Kitahashi Y."/>
            <person name="Uohara A."/>
        </authorList>
    </citation>
    <scope>NUCLEOTIDE SEQUENCE [LARGE SCALE GENOMIC DNA]</scope>
    <source>
        <strain evidence="5 6">NBRC 108639</strain>
    </source>
</reference>
<dbReference type="PANTHER" id="PTHR30461:SF2">
    <property type="entry name" value="SERINE RECOMBINASE PINE-RELATED"/>
    <property type="match status" value="1"/>
</dbReference>
<evidence type="ECO:0000259" key="4">
    <source>
        <dbReference type="Pfam" id="PF07508"/>
    </source>
</evidence>
<dbReference type="RefSeq" id="WP_173054970.1">
    <property type="nucleotide sequence ID" value="NZ_BLPF01000001.1"/>
</dbReference>
<protein>
    <recommendedName>
        <fullName evidence="4">Recombinase domain-containing protein</fullName>
    </recommendedName>
</protein>
<dbReference type="GO" id="GO:0003677">
    <property type="term" value="F:DNA binding"/>
    <property type="evidence" value="ECO:0007669"/>
    <property type="project" value="UniProtKB-KW"/>
</dbReference>
<dbReference type="Gene3D" id="3.90.1750.20">
    <property type="entry name" value="Putative Large Serine Recombinase, Chain B, Domain 2"/>
    <property type="match status" value="1"/>
</dbReference>
<keyword evidence="6" id="KW-1185">Reference proteome</keyword>
<keyword evidence="2" id="KW-0233">DNA recombination</keyword>
<dbReference type="GO" id="GO:0000150">
    <property type="term" value="F:DNA strand exchange activity"/>
    <property type="evidence" value="ECO:0007669"/>
    <property type="project" value="InterPro"/>
</dbReference>
<evidence type="ECO:0000256" key="3">
    <source>
        <dbReference type="SAM" id="Coils"/>
    </source>
</evidence>
<dbReference type="EMBL" id="BLPF01000001">
    <property type="protein sequence ID" value="GFJ77529.1"/>
    <property type="molecule type" value="Genomic_DNA"/>
</dbReference>
<reference evidence="5 6" key="1">
    <citation type="submission" date="2020-03" db="EMBL/GenBank/DDBJ databases">
        <title>Whole genome shotgun sequence of Phytohabitans houttuyneae NBRC 108639.</title>
        <authorList>
            <person name="Komaki H."/>
            <person name="Tamura T."/>
        </authorList>
    </citation>
    <scope>NUCLEOTIDE SEQUENCE [LARGE SCALE GENOMIC DNA]</scope>
    <source>
        <strain evidence="5 6">NBRC 108639</strain>
    </source>
</reference>
<proteinExistence type="predicted"/>
<dbReference type="InterPro" id="IPR038109">
    <property type="entry name" value="DNA_bind_recomb_sf"/>
</dbReference>
<dbReference type="InterPro" id="IPR050639">
    <property type="entry name" value="SSR_resolvase"/>
</dbReference>
<name>A0A6V8K5V2_9ACTN</name>
<feature type="coiled-coil region" evidence="3">
    <location>
        <begin position="262"/>
        <end position="311"/>
    </location>
</feature>
<feature type="domain" description="Recombinase" evidence="4">
    <location>
        <begin position="15"/>
        <end position="167"/>
    </location>
</feature>
<comment type="caution">
    <text evidence="5">The sequence shown here is derived from an EMBL/GenBank/DDBJ whole genome shotgun (WGS) entry which is preliminary data.</text>
</comment>
<gene>
    <name evidence="5" type="ORF">Phou_017090</name>
</gene>
<sequence length="366" mass="41038">MPVQEGREWRLQFNPETEPTMRHIIARILEGVRRLPLCEELNVAGIESPREYAARSSGRIPVAPTNGSLTIGKNGVVRVGEQEVSIFPREARLAFRDGQMVKKGQRLTHPILWRPKTLTNLLTNKVLLGQHEHRGAVVLDEEGRPVQKAPALIAREDFDTIQIKLAEATRNPQSGRRNVSMMLDVGFCIFCGRKLYVKKYNGRSTNYYYYCRASARTWPVEDPADRCQAGLIRAHDVESQVGEVLLPVCGELEVLVPVKIKGESYREELAEAEAILADLITRAAGKGEAVAKVYERQVAAVEARIEMLSALPETEDRLELRSTGLTFGEKWEASGKEGRRQILIDAGVRVFVGQPKRGQKPPKKRL</sequence>
<evidence type="ECO:0000313" key="5">
    <source>
        <dbReference type="EMBL" id="GFJ77529.1"/>
    </source>
</evidence>
<dbReference type="PANTHER" id="PTHR30461">
    <property type="entry name" value="DNA-INVERTASE FROM LAMBDOID PROPHAGE"/>
    <property type="match status" value="1"/>
</dbReference>
<organism evidence="5 6">
    <name type="scientific">Phytohabitans houttuyneae</name>
    <dbReference type="NCBI Taxonomy" id="1076126"/>
    <lineage>
        <taxon>Bacteria</taxon>
        <taxon>Bacillati</taxon>
        <taxon>Actinomycetota</taxon>
        <taxon>Actinomycetes</taxon>
        <taxon>Micromonosporales</taxon>
        <taxon>Micromonosporaceae</taxon>
    </lineage>
</organism>
<dbReference type="Proteomes" id="UP000482800">
    <property type="component" value="Unassembled WGS sequence"/>
</dbReference>
<keyword evidence="3" id="KW-0175">Coiled coil</keyword>
<keyword evidence="1" id="KW-0238">DNA-binding</keyword>
<evidence type="ECO:0000256" key="1">
    <source>
        <dbReference type="ARBA" id="ARBA00023125"/>
    </source>
</evidence>
<dbReference type="Pfam" id="PF07508">
    <property type="entry name" value="Recombinase"/>
    <property type="match status" value="1"/>
</dbReference>
<evidence type="ECO:0000313" key="6">
    <source>
        <dbReference type="Proteomes" id="UP000482800"/>
    </source>
</evidence>
<dbReference type="InterPro" id="IPR011109">
    <property type="entry name" value="DNA_bind_recombinase_dom"/>
</dbReference>
<accession>A0A6V8K5V2</accession>